<proteinExistence type="predicted"/>
<comment type="caution">
    <text evidence="4">The sequence shown here is derived from an EMBL/GenBank/DDBJ whole genome shotgun (WGS) entry which is preliminary data.</text>
</comment>
<sequence length="338" mass="38952">MYVNDLSTNSGWKMWFESAWPSFRSKFRQILDSLKRYRALLSEEKLTVVIEEQQTARHLSETKHDEISKYLQDKFDTLKNAIKNQELESQNSLRSHRKSIRDRLNAPDYEMDHQLAAQKRHRKSSGNWSTDDPRFQQWLDGAPQQNDTLYLHGSPGSGKTTLVSQIIDHLRMQQSKSTGRLVFFYFKHGSDFTKNSMSAMLRALLAQLLFQDDDLVSYLHQNIAEVNDSESLSQETLQSLTETSLQKQPKVLVILDGLDESGVDMDIQGKVAHDIIKWFEDLMKHPTPGCSCTSNIKLLIAAQRDGSIDCLLSTFSQIRLENNPSHEQEIRWYARTVA</sequence>
<feature type="region of interest" description="Disordered" evidence="2">
    <location>
        <begin position="115"/>
        <end position="139"/>
    </location>
</feature>
<evidence type="ECO:0000259" key="3">
    <source>
        <dbReference type="PROSITE" id="PS50837"/>
    </source>
</evidence>
<name>A0AAN6WH54_9PEZI</name>
<dbReference type="AlphaFoldDB" id="A0AAN6WH54"/>
<dbReference type="PROSITE" id="PS50837">
    <property type="entry name" value="NACHT"/>
    <property type="match status" value="1"/>
</dbReference>
<accession>A0AAN6WH54</accession>
<reference evidence="4" key="1">
    <citation type="journal article" date="2023" name="Mol. Phylogenet. Evol.">
        <title>Genome-scale phylogeny and comparative genomics of the fungal order Sordariales.</title>
        <authorList>
            <person name="Hensen N."/>
            <person name="Bonometti L."/>
            <person name="Westerberg I."/>
            <person name="Brannstrom I.O."/>
            <person name="Guillou S."/>
            <person name="Cros-Aarteil S."/>
            <person name="Calhoun S."/>
            <person name="Haridas S."/>
            <person name="Kuo A."/>
            <person name="Mondo S."/>
            <person name="Pangilinan J."/>
            <person name="Riley R."/>
            <person name="LaButti K."/>
            <person name="Andreopoulos B."/>
            <person name="Lipzen A."/>
            <person name="Chen C."/>
            <person name="Yan M."/>
            <person name="Daum C."/>
            <person name="Ng V."/>
            <person name="Clum A."/>
            <person name="Steindorff A."/>
            <person name="Ohm R.A."/>
            <person name="Martin F."/>
            <person name="Silar P."/>
            <person name="Natvig D.O."/>
            <person name="Lalanne C."/>
            <person name="Gautier V."/>
            <person name="Ament-Velasquez S.L."/>
            <person name="Kruys A."/>
            <person name="Hutchinson M.I."/>
            <person name="Powell A.J."/>
            <person name="Barry K."/>
            <person name="Miller A.N."/>
            <person name="Grigoriev I.V."/>
            <person name="Debuchy R."/>
            <person name="Gladieux P."/>
            <person name="Hiltunen Thoren M."/>
            <person name="Johannesson H."/>
        </authorList>
    </citation>
    <scope>NUCLEOTIDE SEQUENCE</scope>
    <source>
        <strain evidence="4">PSN309</strain>
    </source>
</reference>
<feature type="non-terminal residue" evidence="4">
    <location>
        <position position="338"/>
    </location>
</feature>
<dbReference type="Gene3D" id="3.40.50.300">
    <property type="entry name" value="P-loop containing nucleotide triphosphate hydrolases"/>
    <property type="match status" value="1"/>
</dbReference>
<evidence type="ECO:0000313" key="4">
    <source>
        <dbReference type="EMBL" id="KAK4181968.1"/>
    </source>
</evidence>
<dbReference type="Proteomes" id="UP001302126">
    <property type="component" value="Unassembled WGS sequence"/>
</dbReference>
<dbReference type="InterPro" id="IPR027417">
    <property type="entry name" value="P-loop_NTPase"/>
</dbReference>
<reference evidence="4" key="2">
    <citation type="submission" date="2023-05" db="EMBL/GenBank/DDBJ databases">
        <authorList>
            <consortium name="Lawrence Berkeley National Laboratory"/>
            <person name="Steindorff A."/>
            <person name="Hensen N."/>
            <person name="Bonometti L."/>
            <person name="Westerberg I."/>
            <person name="Brannstrom I.O."/>
            <person name="Guillou S."/>
            <person name="Cros-Aarteil S."/>
            <person name="Calhoun S."/>
            <person name="Haridas S."/>
            <person name="Kuo A."/>
            <person name="Mondo S."/>
            <person name="Pangilinan J."/>
            <person name="Riley R."/>
            <person name="Labutti K."/>
            <person name="Andreopoulos B."/>
            <person name="Lipzen A."/>
            <person name="Chen C."/>
            <person name="Yanf M."/>
            <person name="Daum C."/>
            <person name="Ng V."/>
            <person name="Clum A."/>
            <person name="Ohm R."/>
            <person name="Martin F."/>
            <person name="Silar P."/>
            <person name="Natvig D."/>
            <person name="Lalanne C."/>
            <person name="Gautier V."/>
            <person name="Ament-Velasquez S.L."/>
            <person name="Kruys A."/>
            <person name="Hutchinson M.I."/>
            <person name="Powell A.J."/>
            <person name="Barry K."/>
            <person name="Miller A.N."/>
            <person name="Grigoriev I.V."/>
            <person name="Debuchy R."/>
            <person name="Gladieux P."/>
            <person name="Thoren M.H."/>
            <person name="Johannesson H."/>
        </authorList>
    </citation>
    <scope>NUCLEOTIDE SEQUENCE</scope>
    <source>
        <strain evidence="4">PSN309</strain>
    </source>
</reference>
<evidence type="ECO:0000313" key="5">
    <source>
        <dbReference type="Proteomes" id="UP001302126"/>
    </source>
</evidence>
<organism evidence="4 5">
    <name type="scientific">Podospora australis</name>
    <dbReference type="NCBI Taxonomy" id="1536484"/>
    <lineage>
        <taxon>Eukaryota</taxon>
        <taxon>Fungi</taxon>
        <taxon>Dikarya</taxon>
        <taxon>Ascomycota</taxon>
        <taxon>Pezizomycotina</taxon>
        <taxon>Sordariomycetes</taxon>
        <taxon>Sordariomycetidae</taxon>
        <taxon>Sordariales</taxon>
        <taxon>Podosporaceae</taxon>
        <taxon>Podospora</taxon>
    </lineage>
</organism>
<feature type="domain" description="NACHT" evidence="3">
    <location>
        <begin position="147"/>
        <end position="260"/>
    </location>
</feature>
<dbReference type="InterPro" id="IPR007111">
    <property type="entry name" value="NACHT_NTPase"/>
</dbReference>
<dbReference type="EMBL" id="MU864897">
    <property type="protein sequence ID" value="KAK4181968.1"/>
    <property type="molecule type" value="Genomic_DNA"/>
</dbReference>
<dbReference type="PANTHER" id="PTHR10039:SF14">
    <property type="entry name" value="NACHT DOMAIN-CONTAINING PROTEIN"/>
    <property type="match status" value="1"/>
</dbReference>
<dbReference type="PANTHER" id="PTHR10039">
    <property type="entry name" value="AMELOGENIN"/>
    <property type="match status" value="1"/>
</dbReference>
<evidence type="ECO:0000256" key="1">
    <source>
        <dbReference type="ARBA" id="ARBA00022737"/>
    </source>
</evidence>
<evidence type="ECO:0000256" key="2">
    <source>
        <dbReference type="SAM" id="MobiDB-lite"/>
    </source>
</evidence>
<dbReference type="Pfam" id="PF24883">
    <property type="entry name" value="NPHP3_N"/>
    <property type="match status" value="1"/>
</dbReference>
<keyword evidence="5" id="KW-1185">Reference proteome</keyword>
<keyword evidence="1" id="KW-0677">Repeat</keyword>
<protein>
    <recommendedName>
        <fullName evidence="3">NACHT domain-containing protein</fullName>
    </recommendedName>
</protein>
<dbReference type="SUPFAM" id="SSF52540">
    <property type="entry name" value="P-loop containing nucleoside triphosphate hydrolases"/>
    <property type="match status" value="1"/>
</dbReference>
<dbReference type="InterPro" id="IPR056884">
    <property type="entry name" value="NPHP3-like_N"/>
</dbReference>
<gene>
    <name evidence="4" type="ORF">QBC35DRAFT_396889</name>
</gene>